<gene>
    <name evidence="2" type="ORF">FSB_LOCUS32477</name>
</gene>
<evidence type="ECO:0000313" key="2">
    <source>
        <dbReference type="EMBL" id="SPD04595.1"/>
    </source>
</evidence>
<sequence>MAPDSTPPPMIGKIGPYTVFMTPPSTPKPAVEQPVFDSPKKIVVPPPPPVQPPPQQFDKSIQSSNDSVTGFFKNAVTKVQNEDLGWLGIGALLVEDPWVWPRERAQKRLERERENWEKEGTCGPSNGNKLVPT</sequence>
<feature type="compositionally biased region" description="Polar residues" evidence="1">
    <location>
        <begin position="123"/>
        <end position="133"/>
    </location>
</feature>
<feature type="region of interest" description="Disordered" evidence="1">
    <location>
        <begin position="38"/>
        <end position="65"/>
    </location>
</feature>
<feature type="compositionally biased region" description="Pro residues" evidence="1">
    <location>
        <begin position="44"/>
        <end position="55"/>
    </location>
</feature>
<evidence type="ECO:0000256" key="1">
    <source>
        <dbReference type="SAM" id="MobiDB-lite"/>
    </source>
</evidence>
<dbReference type="EMBL" id="OIVN01002557">
    <property type="protein sequence ID" value="SPD04595.1"/>
    <property type="molecule type" value="Genomic_DNA"/>
</dbReference>
<feature type="compositionally biased region" description="Basic and acidic residues" evidence="1">
    <location>
        <begin position="110"/>
        <end position="120"/>
    </location>
</feature>
<feature type="region of interest" description="Disordered" evidence="1">
    <location>
        <begin position="110"/>
        <end position="133"/>
    </location>
</feature>
<organism evidence="2">
    <name type="scientific">Fagus sylvatica</name>
    <name type="common">Beechnut</name>
    <dbReference type="NCBI Taxonomy" id="28930"/>
    <lineage>
        <taxon>Eukaryota</taxon>
        <taxon>Viridiplantae</taxon>
        <taxon>Streptophyta</taxon>
        <taxon>Embryophyta</taxon>
        <taxon>Tracheophyta</taxon>
        <taxon>Spermatophyta</taxon>
        <taxon>Magnoliopsida</taxon>
        <taxon>eudicotyledons</taxon>
        <taxon>Gunneridae</taxon>
        <taxon>Pentapetalae</taxon>
        <taxon>rosids</taxon>
        <taxon>fabids</taxon>
        <taxon>Fagales</taxon>
        <taxon>Fagaceae</taxon>
        <taxon>Fagus</taxon>
    </lineage>
</organism>
<protein>
    <submittedName>
        <fullName evidence="2">Uncharacterized protein</fullName>
    </submittedName>
</protein>
<dbReference type="PANTHER" id="PTHR37376">
    <property type="entry name" value="EXPRESSED PROTEIN"/>
    <property type="match status" value="1"/>
</dbReference>
<accession>A0A2N9GY84</accession>
<dbReference type="PANTHER" id="PTHR37376:SF1">
    <property type="entry name" value="EXPRESSED PROTEIN"/>
    <property type="match status" value="1"/>
</dbReference>
<reference evidence="2" key="1">
    <citation type="submission" date="2018-02" db="EMBL/GenBank/DDBJ databases">
        <authorList>
            <person name="Cohen D.B."/>
            <person name="Kent A.D."/>
        </authorList>
    </citation>
    <scope>NUCLEOTIDE SEQUENCE</scope>
</reference>
<name>A0A2N9GY84_FAGSY</name>
<dbReference type="AlphaFoldDB" id="A0A2N9GY84"/>
<proteinExistence type="predicted"/>